<dbReference type="Pfam" id="PF00612">
    <property type="entry name" value="IQ"/>
    <property type="match status" value="1"/>
</dbReference>
<feature type="region of interest" description="Disordered" evidence="4">
    <location>
        <begin position="43"/>
        <end position="77"/>
    </location>
</feature>
<dbReference type="EMBL" id="BTGU01019343">
    <property type="protein sequence ID" value="GMN72364.1"/>
    <property type="molecule type" value="Genomic_DNA"/>
</dbReference>
<comment type="function">
    <text evidence="3">May be involved in cooperative interactions with calmodulins or calmodulin-like proteins. Recruits calmodulin proteins to microtubules, thus being a potential scaffold in cellular signaling and trafficking. May associate with nucleic acids and regulate gene expression at the transcriptional or post-transcriptional level.</text>
</comment>
<comment type="caution">
    <text evidence="5">The sequence shown here is derived from an EMBL/GenBank/DDBJ whole genome shotgun (WGS) entry which is preliminary data.</text>
</comment>
<dbReference type="PANTHER" id="PTHR32295">
    <property type="entry name" value="IQ-DOMAIN 5-RELATED"/>
    <property type="match status" value="1"/>
</dbReference>
<name>A0AA88JFE7_FICCA</name>
<evidence type="ECO:0000313" key="6">
    <source>
        <dbReference type="Proteomes" id="UP001187192"/>
    </source>
</evidence>
<keyword evidence="1" id="KW-0112">Calmodulin-binding</keyword>
<comment type="similarity">
    <text evidence="2">Belongs to the IQD family.</text>
</comment>
<evidence type="ECO:0000256" key="4">
    <source>
        <dbReference type="SAM" id="MobiDB-lite"/>
    </source>
</evidence>
<evidence type="ECO:0000256" key="3">
    <source>
        <dbReference type="ARBA" id="ARBA00045534"/>
    </source>
</evidence>
<evidence type="ECO:0000256" key="1">
    <source>
        <dbReference type="ARBA" id="ARBA00022860"/>
    </source>
</evidence>
<dbReference type="PROSITE" id="PS50096">
    <property type="entry name" value="IQ"/>
    <property type="match status" value="2"/>
</dbReference>
<proteinExistence type="inferred from homology"/>
<keyword evidence="6" id="KW-1185">Reference proteome</keyword>
<dbReference type="Gene3D" id="1.20.5.190">
    <property type="match status" value="1"/>
</dbReference>
<dbReference type="InterPro" id="IPR000048">
    <property type="entry name" value="IQ_motif_EF-hand-BS"/>
</dbReference>
<gene>
    <name evidence="5" type="ORF">TIFTF001_056009</name>
</gene>
<dbReference type="PANTHER" id="PTHR32295:SF41">
    <property type="entry name" value="PROTEIN IQ-DOMAIN 11"/>
    <property type="match status" value="1"/>
</dbReference>
<dbReference type="GO" id="GO:0005516">
    <property type="term" value="F:calmodulin binding"/>
    <property type="evidence" value="ECO:0007669"/>
    <property type="project" value="UniProtKB-KW"/>
</dbReference>
<feature type="compositionally biased region" description="Pro residues" evidence="4">
    <location>
        <begin position="47"/>
        <end position="59"/>
    </location>
</feature>
<evidence type="ECO:0000313" key="5">
    <source>
        <dbReference type="EMBL" id="GMN72364.1"/>
    </source>
</evidence>
<dbReference type="SUPFAM" id="SSF52540">
    <property type="entry name" value="P-loop containing nucleoside triphosphate hydrolases"/>
    <property type="match status" value="1"/>
</dbReference>
<accession>A0AA88JFE7</accession>
<dbReference type="Proteomes" id="UP001187192">
    <property type="component" value="Unassembled WGS sequence"/>
</dbReference>
<sequence length="230" mass="25444">MAKKKGLFTLVKRLFFSDSQSKEEKKEKRRKWVFARLRIKRFASITAPPPPPSPPPPQPQVIENRTPSEEAKKKQSNHALTVAIASAAAAEAAVAAAHAAAEVVRLTATPRSIHTVSEDVEKPLGVETQAEEDPTLKYQEIQESAAVKIQTAFRGYLARKALRALKGIVTLQALIRGRAVRRQAVTTLKRLQSIINIQSLVCANRLQSTEDANHCDGNSQLENLREKILM</sequence>
<dbReference type="CDD" id="cd23767">
    <property type="entry name" value="IQCD"/>
    <property type="match status" value="1"/>
</dbReference>
<feature type="non-terminal residue" evidence="5">
    <location>
        <position position="1"/>
    </location>
</feature>
<reference evidence="5" key="1">
    <citation type="submission" date="2023-07" db="EMBL/GenBank/DDBJ databases">
        <title>draft genome sequence of fig (Ficus carica).</title>
        <authorList>
            <person name="Takahashi T."/>
            <person name="Nishimura K."/>
        </authorList>
    </citation>
    <scope>NUCLEOTIDE SEQUENCE</scope>
</reference>
<dbReference type="SMART" id="SM00015">
    <property type="entry name" value="IQ"/>
    <property type="match status" value="1"/>
</dbReference>
<dbReference type="AlphaFoldDB" id="A0AA88JFE7"/>
<protein>
    <submittedName>
        <fullName evidence="5">Uncharacterized protein</fullName>
    </submittedName>
</protein>
<evidence type="ECO:0000256" key="2">
    <source>
        <dbReference type="ARBA" id="ARBA00024341"/>
    </source>
</evidence>
<organism evidence="5 6">
    <name type="scientific">Ficus carica</name>
    <name type="common">Common fig</name>
    <dbReference type="NCBI Taxonomy" id="3494"/>
    <lineage>
        <taxon>Eukaryota</taxon>
        <taxon>Viridiplantae</taxon>
        <taxon>Streptophyta</taxon>
        <taxon>Embryophyta</taxon>
        <taxon>Tracheophyta</taxon>
        <taxon>Spermatophyta</taxon>
        <taxon>Magnoliopsida</taxon>
        <taxon>eudicotyledons</taxon>
        <taxon>Gunneridae</taxon>
        <taxon>Pentapetalae</taxon>
        <taxon>rosids</taxon>
        <taxon>fabids</taxon>
        <taxon>Rosales</taxon>
        <taxon>Moraceae</taxon>
        <taxon>Ficeae</taxon>
        <taxon>Ficus</taxon>
    </lineage>
</organism>
<dbReference type="InterPro" id="IPR027417">
    <property type="entry name" value="P-loop_NTPase"/>
</dbReference>